<sequence length="78" mass="9006">MALSRDTSTPWGNYAVKNPEDPHDRLATDQYRAYMKALQKIEPNVFVDEHKSLPEALKKDELARLKEDPSLAAFTYIR</sequence>
<reference evidence="2 3" key="1">
    <citation type="submission" date="2019-02" db="EMBL/GenBank/DDBJ databases">
        <title>Deep-cultivation of Planctomycetes and their phenomic and genomic characterization uncovers novel biology.</title>
        <authorList>
            <person name="Wiegand S."/>
            <person name="Jogler M."/>
            <person name="Boedeker C."/>
            <person name="Pinto D."/>
            <person name="Vollmers J."/>
            <person name="Rivas-Marin E."/>
            <person name="Kohn T."/>
            <person name="Peeters S.H."/>
            <person name="Heuer A."/>
            <person name="Rast P."/>
            <person name="Oberbeckmann S."/>
            <person name="Bunk B."/>
            <person name="Jeske O."/>
            <person name="Meyerdierks A."/>
            <person name="Storesund J.E."/>
            <person name="Kallscheuer N."/>
            <person name="Luecker S."/>
            <person name="Lage O.M."/>
            <person name="Pohl T."/>
            <person name="Merkel B.J."/>
            <person name="Hornburger P."/>
            <person name="Mueller R.-W."/>
            <person name="Bruemmer F."/>
            <person name="Labrenz M."/>
            <person name="Spormann A.M."/>
            <person name="Op Den Camp H."/>
            <person name="Overmann J."/>
            <person name="Amann R."/>
            <person name="Jetten M.S.M."/>
            <person name="Mascher T."/>
            <person name="Medema M.H."/>
            <person name="Devos D.P."/>
            <person name="Kaster A.-K."/>
            <person name="Ovreas L."/>
            <person name="Rohde M."/>
            <person name="Galperin M.Y."/>
            <person name="Jogler C."/>
        </authorList>
    </citation>
    <scope>NUCLEOTIDE SEQUENCE [LARGE SCALE GENOMIC DNA]</scope>
    <source>
        <strain evidence="2 3">Pla144</strain>
    </source>
</reference>
<dbReference type="EMBL" id="SJPS01000019">
    <property type="protein sequence ID" value="TWU17824.1"/>
    <property type="molecule type" value="Genomic_DNA"/>
</dbReference>
<dbReference type="AlphaFoldDB" id="A0A5C6C3F9"/>
<name>A0A5C6C3F9_9BACT</name>
<evidence type="ECO:0000313" key="2">
    <source>
        <dbReference type="EMBL" id="TWU17824.1"/>
    </source>
</evidence>
<keyword evidence="3" id="KW-1185">Reference proteome</keyword>
<dbReference type="Proteomes" id="UP000318437">
    <property type="component" value="Unassembled WGS sequence"/>
</dbReference>
<evidence type="ECO:0000256" key="1">
    <source>
        <dbReference type="SAM" id="MobiDB-lite"/>
    </source>
</evidence>
<comment type="caution">
    <text evidence="2">The sequence shown here is derived from an EMBL/GenBank/DDBJ whole genome shotgun (WGS) entry which is preliminary data.</text>
</comment>
<proteinExistence type="predicted"/>
<evidence type="ECO:0000313" key="3">
    <source>
        <dbReference type="Proteomes" id="UP000318437"/>
    </source>
</evidence>
<feature type="compositionally biased region" description="Polar residues" evidence="1">
    <location>
        <begin position="1"/>
        <end position="11"/>
    </location>
</feature>
<accession>A0A5C6C3F9</accession>
<protein>
    <submittedName>
        <fullName evidence="2">Uncharacterized protein</fullName>
    </submittedName>
</protein>
<feature type="region of interest" description="Disordered" evidence="1">
    <location>
        <begin position="1"/>
        <end position="24"/>
    </location>
</feature>
<gene>
    <name evidence="2" type="ORF">Pla144_50710</name>
</gene>
<organism evidence="2 3">
    <name type="scientific">Bythopirellula polymerisocia</name>
    <dbReference type="NCBI Taxonomy" id="2528003"/>
    <lineage>
        <taxon>Bacteria</taxon>
        <taxon>Pseudomonadati</taxon>
        <taxon>Planctomycetota</taxon>
        <taxon>Planctomycetia</taxon>
        <taxon>Pirellulales</taxon>
        <taxon>Lacipirellulaceae</taxon>
        <taxon>Bythopirellula</taxon>
    </lineage>
</organism>